<keyword evidence="6" id="KW-0812">Transmembrane</keyword>
<dbReference type="PIRSF" id="PIRSF006091">
    <property type="entry name" value="E_trnsport_RnfG"/>
    <property type="match status" value="1"/>
</dbReference>
<feature type="domain" description="FMN-binding" evidence="7">
    <location>
        <begin position="100"/>
        <end position="192"/>
    </location>
</feature>
<name>A0ABT7SV06_9ALTE</name>
<dbReference type="NCBIfam" id="NF002519">
    <property type="entry name" value="PRK01908.1"/>
    <property type="match status" value="1"/>
</dbReference>
<keyword evidence="6" id="KW-0997">Cell inner membrane</keyword>
<keyword evidence="5 6" id="KW-0249">Electron transport</keyword>
<protein>
    <recommendedName>
        <fullName evidence="6">Ion-translocating oxidoreductase complex subunit G</fullName>
        <ecNumber evidence="6">7.-.-.-</ecNumber>
    </recommendedName>
    <alternativeName>
        <fullName evidence="6">Rnf electron transport complex subunit G</fullName>
    </alternativeName>
</protein>
<dbReference type="PANTHER" id="PTHR36118">
    <property type="entry name" value="ION-TRANSLOCATING OXIDOREDUCTASE COMPLEX SUBUNIT G"/>
    <property type="match status" value="1"/>
</dbReference>
<dbReference type="NCBIfam" id="TIGR01947">
    <property type="entry name" value="rnfG"/>
    <property type="match status" value="1"/>
</dbReference>
<dbReference type="HAMAP" id="MF_00479">
    <property type="entry name" value="RsxG_RnfG"/>
    <property type="match status" value="1"/>
</dbReference>
<proteinExistence type="inferred from homology"/>
<comment type="subunit">
    <text evidence="6">The complex is composed of six subunits: RnfA, RnfB, RnfC, RnfD, RnfE and RnfG.</text>
</comment>
<keyword evidence="2 6" id="KW-0597">Phosphoprotein</keyword>
<dbReference type="InterPro" id="IPR010209">
    <property type="entry name" value="Ion_transpt_RnfG/RsxG"/>
</dbReference>
<keyword evidence="6" id="KW-1278">Translocase</keyword>
<evidence type="ECO:0000256" key="2">
    <source>
        <dbReference type="ARBA" id="ARBA00022553"/>
    </source>
</evidence>
<comment type="caution">
    <text evidence="8">The sequence shown here is derived from an EMBL/GenBank/DDBJ whole genome shotgun (WGS) entry which is preliminary data.</text>
</comment>
<dbReference type="Pfam" id="PF04205">
    <property type="entry name" value="FMN_bind"/>
    <property type="match status" value="1"/>
</dbReference>
<evidence type="ECO:0000259" key="7">
    <source>
        <dbReference type="SMART" id="SM00900"/>
    </source>
</evidence>
<evidence type="ECO:0000313" key="9">
    <source>
        <dbReference type="Proteomes" id="UP001234343"/>
    </source>
</evidence>
<comment type="function">
    <text evidence="6">Part of a membrane-bound complex that couples electron transfer with translocation of ions across the membrane.</text>
</comment>
<feature type="modified residue" description="FMN phosphoryl threonine" evidence="6">
    <location>
        <position position="175"/>
    </location>
</feature>
<evidence type="ECO:0000256" key="3">
    <source>
        <dbReference type="ARBA" id="ARBA00022630"/>
    </source>
</evidence>
<dbReference type="EMBL" id="JAUCBP010000006">
    <property type="protein sequence ID" value="MDM7860021.1"/>
    <property type="molecule type" value="Genomic_DNA"/>
</dbReference>
<organism evidence="8 9">
    <name type="scientific">Alteromonas arenosi</name>
    <dbReference type="NCBI Taxonomy" id="3055817"/>
    <lineage>
        <taxon>Bacteria</taxon>
        <taxon>Pseudomonadati</taxon>
        <taxon>Pseudomonadota</taxon>
        <taxon>Gammaproteobacteria</taxon>
        <taxon>Alteromonadales</taxon>
        <taxon>Alteromonadaceae</taxon>
        <taxon>Alteromonas/Salinimonas group</taxon>
        <taxon>Alteromonas</taxon>
    </lineage>
</organism>
<dbReference type="RefSeq" id="WP_289364234.1">
    <property type="nucleotide sequence ID" value="NZ_JAUCBP010000006.1"/>
</dbReference>
<dbReference type="Proteomes" id="UP001234343">
    <property type="component" value="Unassembled WGS sequence"/>
</dbReference>
<keyword evidence="4 6" id="KW-0288">FMN</keyword>
<dbReference type="InterPro" id="IPR007329">
    <property type="entry name" value="FMN-bd"/>
</dbReference>
<dbReference type="EC" id="7.-.-.-" evidence="6"/>
<keyword evidence="6" id="KW-1003">Cell membrane</keyword>
<sequence length="215" mass="23177">MINNIYKNGAILAAFALATTGLIGLTFLGTKGQIEQQRNERLQATLVQVMPDDMHDNALAESCISLTNEALSAEETVSIYRATKAGDPIGFVIESTAPNGYSGNIHMLVGMLLDGTITGVRVLDHKETPGLGDKINLRISDWILSFNGKVVSPDNAALWDVKKNGGQFDQFTGATITPRAVVKQVELTALTAAEHTTEWLDMAANCQVVQEMSNE</sequence>
<keyword evidence="6" id="KW-1133">Transmembrane helix</keyword>
<evidence type="ECO:0000256" key="4">
    <source>
        <dbReference type="ARBA" id="ARBA00022643"/>
    </source>
</evidence>
<gene>
    <name evidence="8" type="primary">rsxG</name>
    <name evidence="6" type="synonym">rnfG</name>
    <name evidence="8" type="ORF">QTP81_05365</name>
</gene>
<evidence type="ECO:0000256" key="1">
    <source>
        <dbReference type="ARBA" id="ARBA00022448"/>
    </source>
</evidence>
<evidence type="ECO:0000313" key="8">
    <source>
        <dbReference type="EMBL" id="MDM7860021.1"/>
    </source>
</evidence>
<evidence type="ECO:0000256" key="6">
    <source>
        <dbReference type="HAMAP-Rule" id="MF_00479"/>
    </source>
</evidence>
<evidence type="ECO:0000256" key="5">
    <source>
        <dbReference type="ARBA" id="ARBA00022982"/>
    </source>
</evidence>
<comment type="cofactor">
    <cofactor evidence="6">
        <name>FMN</name>
        <dbReference type="ChEBI" id="CHEBI:58210"/>
    </cofactor>
</comment>
<keyword evidence="3 6" id="KW-0285">Flavoprotein</keyword>
<reference evidence="8 9" key="1">
    <citation type="submission" date="2023-06" db="EMBL/GenBank/DDBJ databases">
        <title>Alteromonas sp. ASW11-36 isolated from intertidal sand.</title>
        <authorList>
            <person name="Li Y."/>
        </authorList>
    </citation>
    <scope>NUCLEOTIDE SEQUENCE [LARGE SCALE GENOMIC DNA]</scope>
    <source>
        <strain evidence="8 9">ASW11-36</strain>
    </source>
</reference>
<keyword evidence="1 6" id="KW-0813">Transport</keyword>
<comment type="subcellular location">
    <subcellularLocation>
        <location evidence="6">Cell inner membrane</location>
        <topology evidence="6">Single-pass membrane protein</topology>
    </subcellularLocation>
</comment>
<keyword evidence="9" id="KW-1185">Reference proteome</keyword>
<dbReference type="SMART" id="SM00900">
    <property type="entry name" value="FMN_bind"/>
    <property type="match status" value="1"/>
</dbReference>
<keyword evidence="6" id="KW-0472">Membrane</keyword>
<comment type="similarity">
    <text evidence="6">Belongs to the RnfG family.</text>
</comment>
<accession>A0ABT7SV06</accession>
<dbReference type="PANTHER" id="PTHR36118:SF1">
    <property type="entry name" value="ION-TRANSLOCATING OXIDOREDUCTASE COMPLEX SUBUNIT G"/>
    <property type="match status" value="1"/>
</dbReference>